<comment type="caution">
    <text evidence="8">The sequence shown here is derived from an EMBL/GenBank/DDBJ whole genome shotgun (WGS) entry which is preliminary data.</text>
</comment>
<keyword evidence="3" id="KW-0378">Hydrolase</keyword>
<evidence type="ECO:0000256" key="5">
    <source>
        <dbReference type="ARBA" id="ARBA00023180"/>
    </source>
</evidence>
<dbReference type="Pfam" id="PF00135">
    <property type="entry name" value="COesterase"/>
    <property type="match status" value="2"/>
</dbReference>
<keyword evidence="5" id="KW-0325">Glycoprotein</keyword>
<organism evidence="8 9">
    <name type="scientific">Drosophila navojoa</name>
    <name type="common">Fruit fly</name>
    <dbReference type="NCBI Taxonomy" id="7232"/>
    <lineage>
        <taxon>Eukaryota</taxon>
        <taxon>Metazoa</taxon>
        <taxon>Ecdysozoa</taxon>
        <taxon>Arthropoda</taxon>
        <taxon>Hexapoda</taxon>
        <taxon>Insecta</taxon>
        <taxon>Pterygota</taxon>
        <taxon>Neoptera</taxon>
        <taxon>Endopterygota</taxon>
        <taxon>Diptera</taxon>
        <taxon>Brachycera</taxon>
        <taxon>Muscomorpha</taxon>
        <taxon>Ephydroidea</taxon>
        <taxon>Drosophilidae</taxon>
        <taxon>Drosophila</taxon>
    </lineage>
</organism>
<dbReference type="EMBL" id="LSRL02000040">
    <property type="protein sequence ID" value="TDG47743.1"/>
    <property type="molecule type" value="Genomic_DNA"/>
</dbReference>
<sequence>MQVKVSVKQGVLVGQRQQLPSGLQYESFLGVPYAQPPVGELRFRSPLPLERFPQPELDCSKEGNVSHQRDPFTLEVVGSENCLFLNIYVPKSKSQKPLPVMVWIHGGGFWFGNGNRDYHFPAQLMQEEVIVVTLNYRLGALGFLSLPEPGIYGNAGLKDQRLALQWVHENIANFNGDPQNVTLFGESAGGASVHLHTYAAHANKLFHKAIMQSGTANMDWVFQENASFKARRLGELLQGRNIENDSKLLEFLQSEAATPLAMLAKTLDVLTPEERRRQLPLAFKPVIEDPSSPDSFITTPILDLMHEKERLGGMPLLMGYNSGEGIAMIVPAKRKLELYNEDLARMVPRNLVVKAEAPEALQAAEDMRQFYFNGQDVTVENLVDIFTDFYFNIDAQHAAEIHANCQRSSPLYFYRFDYVGGRNLYKNLFQANDLRGASHGDELFYLFQMAEDDTKLEPADAEMSQRLCHITLKVKVPVRQGIVVGTQEKLPNGVVYRSFLGVPYAEPPVGGLRFRSPVPLERFTKDELDCSKEGDVSHQRDPLKQQVIGSENCLFLNIYAPKSKSQKPMPVMVWIHGGGFWFGSGNRDYYFPAQLMQEEVIVVTLNYRLGALGFLSLPEPGIYGNAGLKDQRLALQWVHDNISNFNGDPQNVTLFGESAGGSSVHLHMYGAHANKLFHKAIMQSGTGNSEWVLQENGSFKARRLGELLQGKKIEDDRKLLEFLQSEAASPLAMLSKTLDVLTADERRRHLPFSFKPVMEDPRSPDSMLNKPFIDLLHNRKRLPKMPVLLGYNSAEGIVLITNPKQKVELFDKDMARLVPRNLVEDPEAPEALEAAEDIRQFYFNGKSLTMECIDNLVDLLGDVHFILDLQHTAEVYANYQKAPFYFYRFDYVGGRNIYKKAFNADKLRGASHADELSYLFQWYNDTSPIAADDAQISKRMAHMWANFAKYGKPADNWEPVQKQNRNAKGILDAYQLDYMQLDRECEMQLNPDGERMDFWRSMYKRYKPQCYEALIAKM</sequence>
<keyword evidence="4" id="KW-1015">Disulfide bond</keyword>
<gene>
    <name evidence="8" type="ORF">AWZ03_005887</name>
</gene>
<reference evidence="8 9" key="1">
    <citation type="journal article" date="2019" name="J. Hered.">
        <title>An Improved Genome Assembly for Drosophila navojoa, the Basal Species in the mojavensis Cluster.</title>
        <authorList>
            <person name="Vanderlinde T."/>
            <person name="Dupim E.G."/>
            <person name="Nazario-Yepiz N.O."/>
            <person name="Carvalho A.B."/>
        </authorList>
    </citation>
    <scope>NUCLEOTIDE SEQUENCE [LARGE SCALE GENOMIC DNA]</scope>
    <source>
        <strain evidence="8">Navoj_Jal97</strain>
        <tissue evidence="8">Whole organism</tissue>
    </source>
</reference>
<keyword evidence="2" id="KW-0719">Serine esterase</keyword>
<evidence type="ECO:0000256" key="2">
    <source>
        <dbReference type="ARBA" id="ARBA00022487"/>
    </source>
</evidence>
<evidence type="ECO:0000313" key="9">
    <source>
        <dbReference type="Proteomes" id="UP000295192"/>
    </source>
</evidence>
<dbReference type="AlphaFoldDB" id="A0A484BG45"/>
<evidence type="ECO:0000313" key="8">
    <source>
        <dbReference type="EMBL" id="TDG47743.1"/>
    </source>
</evidence>
<protein>
    <recommendedName>
        <fullName evidence="6">carboxylesterase</fullName>
        <ecNumber evidence="6">3.1.1.1</ecNumber>
    </recommendedName>
</protein>
<evidence type="ECO:0000256" key="3">
    <source>
        <dbReference type="ARBA" id="ARBA00022801"/>
    </source>
</evidence>
<evidence type="ECO:0000256" key="4">
    <source>
        <dbReference type="ARBA" id="ARBA00023157"/>
    </source>
</evidence>
<dbReference type="FunFam" id="3.40.50.1820:FF:000092">
    <property type="entry name" value="Carboxylic ester hydrolase"/>
    <property type="match status" value="2"/>
</dbReference>
<evidence type="ECO:0000256" key="1">
    <source>
        <dbReference type="ARBA" id="ARBA00005964"/>
    </source>
</evidence>
<dbReference type="InterPro" id="IPR029058">
    <property type="entry name" value="AB_hydrolase_fold"/>
</dbReference>
<evidence type="ECO:0000259" key="7">
    <source>
        <dbReference type="Pfam" id="PF00135"/>
    </source>
</evidence>
<accession>A0A484BG45</accession>
<dbReference type="SUPFAM" id="SSF53474">
    <property type="entry name" value="alpha/beta-Hydrolases"/>
    <property type="match status" value="2"/>
</dbReference>
<dbReference type="STRING" id="7232.A0A484BG45"/>
<dbReference type="Proteomes" id="UP000295192">
    <property type="component" value="Unassembled WGS sequence"/>
</dbReference>
<dbReference type="GO" id="GO:0106435">
    <property type="term" value="F:carboxylesterase activity"/>
    <property type="evidence" value="ECO:0007669"/>
    <property type="project" value="UniProtKB-EC"/>
</dbReference>
<dbReference type="InterPro" id="IPR002018">
    <property type="entry name" value="CarbesteraseB"/>
</dbReference>
<comment type="similarity">
    <text evidence="1">Belongs to the type-B carboxylesterase/lipase family.</text>
</comment>
<keyword evidence="9" id="KW-1185">Reference proteome</keyword>
<dbReference type="PANTHER" id="PTHR43142:SF1">
    <property type="entry name" value="CARBOXYLIC ESTER HYDROLASE"/>
    <property type="match status" value="1"/>
</dbReference>
<feature type="domain" description="Carboxylesterase type B" evidence="7">
    <location>
        <begin position="4"/>
        <end position="469"/>
    </location>
</feature>
<dbReference type="EC" id="3.1.1.1" evidence="6"/>
<evidence type="ECO:0000256" key="6">
    <source>
        <dbReference type="ARBA" id="ARBA00039155"/>
    </source>
</evidence>
<dbReference type="Gene3D" id="3.40.50.1820">
    <property type="entry name" value="alpha/beta hydrolase"/>
    <property type="match status" value="2"/>
</dbReference>
<name>A0A484BG45_DRONA</name>
<proteinExistence type="inferred from homology"/>
<feature type="domain" description="Carboxylesterase type B" evidence="7">
    <location>
        <begin position="475"/>
        <end position="999"/>
    </location>
</feature>
<dbReference type="OMA" id="YHESELQ"/>
<dbReference type="PANTHER" id="PTHR43142">
    <property type="entry name" value="CARBOXYLIC ESTER HYDROLASE"/>
    <property type="match status" value="1"/>
</dbReference>
<dbReference type="OrthoDB" id="19653at2759"/>